<evidence type="ECO:0000313" key="2">
    <source>
        <dbReference type="EMBL" id="EDP42520.1"/>
    </source>
</evidence>
<dbReference type="KEGG" id="mgl:MGL_3278"/>
<comment type="caution">
    <text evidence="2">The sequence shown here is derived from an EMBL/GenBank/DDBJ whole genome shotgun (WGS) entry which is preliminary data.</text>
</comment>
<gene>
    <name evidence="2" type="ORF">MGL_3278</name>
</gene>
<sequence>MEEAQENMAYLLDPLSSLATYSATDRRPTGDLAFHYWSRSAMQESSWAILRVCDYLRHGVPLAKNSQEAAFCYRKQARKENFYYFFGPSERFASLRLAELYETGLDGVLHPDFLASIRMYDWVWSRMEKSGQNSFLSFVVWMQFRVYLRAIMAMLHGDISARQFLLRSLTPQMRLPPWMVLFSFSVSHDTMLALVGLTALCILAVIRYQLRRRMINLHAQHGQAQR</sequence>
<keyword evidence="1" id="KW-0812">Transmembrane</keyword>
<evidence type="ECO:0000313" key="3">
    <source>
        <dbReference type="Proteomes" id="UP000008837"/>
    </source>
</evidence>
<dbReference type="EMBL" id="AAYY01000011">
    <property type="protein sequence ID" value="EDP42520.1"/>
    <property type="molecule type" value="Genomic_DNA"/>
</dbReference>
<name>A8Q8I7_MALGO</name>
<dbReference type="Proteomes" id="UP000008837">
    <property type="component" value="Unassembled WGS sequence"/>
</dbReference>
<reference evidence="2 3" key="1">
    <citation type="journal article" date="2007" name="Proc. Natl. Acad. Sci. U.S.A.">
        <title>Dandruff-associated Malassezia genomes reveal convergent and divergent virulence traits shared with plant and human fungal pathogens.</title>
        <authorList>
            <person name="Xu J."/>
            <person name="Saunders C.W."/>
            <person name="Hu P."/>
            <person name="Grant R.A."/>
            <person name="Boekhout T."/>
            <person name="Kuramae E.E."/>
            <person name="Kronstad J.W."/>
            <person name="Deangelis Y.M."/>
            <person name="Reeder N.L."/>
            <person name="Johnstone K.R."/>
            <person name="Leland M."/>
            <person name="Fieno A.M."/>
            <person name="Begley W.M."/>
            <person name="Sun Y."/>
            <person name="Lacey M.P."/>
            <person name="Chaudhary T."/>
            <person name="Keough T."/>
            <person name="Chu L."/>
            <person name="Sears R."/>
            <person name="Yuan B."/>
            <person name="Dawson T.L.Jr."/>
        </authorList>
    </citation>
    <scope>NUCLEOTIDE SEQUENCE [LARGE SCALE GENOMIC DNA]</scope>
    <source>
        <strain evidence="3">ATCC MYA-4612 / CBS 7966</strain>
    </source>
</reference>
<dbReference type="RefSeq" id="XP_001729734.1">
    <property type="nucleotide sequence ID" value="XM_001729682.1"/>
</dbReference>
<dbReference type="VEuPathDB" id="FungiDB:MGL_3278"/>
<dbReference type="OrthoDB" id="27934at2759"/>
<accession>A8Q8I7</accession>
<evidence type="ECO:0000256" key="1">
    <source>
        <dbReference type="SAM" id="Phobius"/>
    </source>
</evidence>
<dbReference type="InParanoid" id="A8Q8I7"/>
<feature type="transmembrane region" description="Helical" evidence="1">
    <location>
        <begin position="175"/>
        <end position="206"/>
    </location>
</feature>
<dbReference type="InterPro" id="IPR011990">
    <property type="entry name" value="TPR-like_helical_dom_sf"/>
</dbReference>
<protein>
    <submittedName>
        <fullName evidence="2">Uncharacterized protein</fullName>
    </submittedName>
</protein>
<proteinExistence type="predicted"/>
<keyword evidence="3" id="KW-1185">Reference proteome</keyword>
<dbReference type="AlphaFoldDB" id="A8Q8I7"/>
<dbReference type="GeneID" id="5854040"/>
<dbReference type="SUPFAM" id="SSF81901">
    <property type="entry name" value="HCP-like"/>
    <property type="match status" value="1"/>
</dbReference>
<dbReference type="Gene3D" id="1.25.40.10">
    <property type="entry name" value="Tetratricopeptide repeat domain"/>
    <property type="match status" value="1"/>
</dbReference>
<keyword evidence="1" id="KW-0472">Membrane</keyword>
<keyword evidence="1" id="KW-1133">Transmembrane helix</keyword>
<organism evidence="2 3">
    <name type="scientific">Malassezia globosa (strain ATCC MYA-4612 / CBS 7966)</name>
    <name type="common">Dandruff-associated fungus</name>
    <dbReference type="NCBI Taxonomy" id="425265"/>
    <lineage>
        <taxon>Eukaryota</taxon>
        <taxon>Fungi</taxon>
        <taxon>Dikarya</taxon>
        <taxon>Basidiomycota</taxon>
        <taxon>Ustilaginomycotina</taxon>
        <taxon>Malasseziomycetes</taxon>
        <taxon>Malasseziales</taxon>
        <taxon>Malasseziaceae</taxon>
        <taxon>Malassezia</taxon>
    </lineage>
</organism>